<dbReference type="Proteomes" id="UP001195483">
    <property type="component" value="Unassembled WGS sequence"/>
</dbReference>
<organism evidence="1 2">
    <name type="scientific">Potamilus streckersoni</name>
    <dbReference type="NCBI Taxonomy" id="2493646"/>
    <lineage>
        <taxon>Eukaryota</taxon>
        <taxon>Metazoa</taxon>
        <taxon>Spiralia</taxon>
        <taxon>Lophotrochozoa</taxon>
        <taxon>Mollusca</taxon>
        <taxon>Bivalvia</taxon>
        <taxon>Autobranchia</taxon>
        <taxon>Heteroconchia</taxon>
        <taxon>Palaeoheterodonta</taxon>
        <taxon>Unionida</taxon>
        <taxon>Unionoidea</taxon>
        <taxon>Unionidae</taxon>
        <taxon>Ambleminae</taxon>
        <taxon>Lampsilini</taxon>
        <taxon>Potamilus</taxon>
    </lineage>
</organism>
<comment type="caution">
    <text evidence="1">The sequence shown here is derived from an EMBL/GenBank/DDBJ whole genome shotgun (WGS) entry which is preliminary data.</text>
</comment>
<evidence type="ECO:0000313" key="1">
    <source>
        <dbReference type="EMBL" id="KAK3580992.1"/>
    </source>
</evidence>
<name>A0AAE0RWK0_9BIVA</name>
<protein>
    <submittedName>
        <fullName evidence="1">Uncharacterized protein</fullName>
    </submittedName>
</protein>
<accession>A0AAE0RWK0</accession>
<evidence type="ECO:0000313" key="2">
    <source>
        <dbReference type="Proteomes" id="UP001195483"/>
    </source>
</evidence>
<gene>
    <name evidence="1" type="ORF">CHS0354_007026</name>
</gene>
<dbReference type="EMBL" id="JAEAOA010000474">
    <property type="protein sequence ID" value="KAK3580992.1"/>
    <property type="molecule type" value="Genomic_DNA"/>
</dbReference>
<reference evidence="1" key="1">
    <citation type="journal article" date="2021" name="Genome Biol. Evol.">
        <title>A High-Quality Reference Genome for a Parasitic Bivalve with Doubly Uniparental Inheritance (Bivalvia: Unionida).</title>
        <authorList>
            <person name="Smith C.H."/>
        </authorList>
    </citation>
    <scope>NUCLEOTIDE SEQUENCE</scope>
    <source>
        <strain evidence="1">CHS0354</strain>
    </source>
</reference>
<sequence>MGRAFSLNSLLCGKVSGYDNCFRWETSGQAIIKEKGKLDCISFLGCGLPHDRRLILFQREINLITFSTSKLSIPRNGGLDTTQASILEHTDQVDLANLLKTNVNRNRESGIRLENADRLHGLDAGKPAVTILSMCDFYTFIGCCSAVMSNFGSHLLHW</sequence>
<reference evidence="1" key="2">
    <citation type="journal article" date="2021" name="Genome Biol. Evol.">
        <title>Developing a high-quality reference genome for a parasitic bivalve with doubly uniparental inheritance (Bivalvia: Unionida).</title>
        <authorList>
            <person name="Smith C.H."/>
        </authorList>
    </citation>
    <scope>NUCLEOTIDE SEQUENCE</scope>
    <source>
        <strain evidence="1">CHS0354</strain>
        <tissue evidence="1">Mantle</tissue>
    </source>
</reference>
<reference evidence="1" key="3">
    <citation type="submission" date="2023-05" db="EMBL/GenBank/DDBJ databases">
        <authorList>
            <person name="Smith C.H."/>
        </authorList>
    </citation>
    <scope>NUCLEOTIDE SEQUENCE</scope>
    <source>
        <strain evidence="1">CHS0354</strain>
        <tissue evidence="1">Mantle</tissue>
    </source>
</reference>
<dbReference type="AlphaFoldDB" id="A0AAE0RWK0"/>
<keyword evidence="2" id="KW-1185">Reference proteome</keyword>
<proteinExistence type="predicted"/>